<dbReference type="Proteomes" id="UP000535415">
    <property type="component" value="Unassembled WGS sequence"/>
</dbReference>
<dbReference type="NCBIfam" id="TIGR01509">
    <property type="entry name" value="HAD-SF-IA-v3"/>
    <property type="match status" value="1"/>
</dbReference>
<dbReference type="Gene3D" id="1.10.150.240">
    <property type="entry name" value="Putative phosphatase, domain 2"/>
    <property type="match status" value="1"/>
</dbReference>
<evidence type="ECO:0000313" key="1">
    <source>
        <dbReference type="EMBL" id="MBB5720770.1"/>
    </source>
</evidence>
<keyword evidence="1" id="KW-0378">Hydrolase</keyword>
<dbReference type="InterPro" id="IPR050155">
    <property type="entry name" value="HAD-like_hydrolase_sf"/>
</dbReference>
<reference evidence="1 2" key="1">
    <citation type="submission" date="2020-08" db="EMBL/GenBank/DDBJ databases">
        <title>Genomic Encyclopedia of Type Strains, Phase IV (KMG-IV): sequencing the most valuable type-strain genomes for metagenomic binning, comparative biology and taxonomic classification.</title>
        <authorList>
            <person name="Goeker M."/>
        </authorList>
    </citation>
    <scope>NUCLEOTIDE SEQUENCE [LARGE SCALE GENOMIC DNA]</scope>
    <source>
        <strain evidence="1 2">DSM 101064</strain>
    </source>
</reference>
<keyword evidence="2" id="KW-1185">Reference proteome</keyword>
<dbReference type="InterPro" id="IPR036412">
    <property type="entry name" value="HAD-like_sf"/>
</dbReference>
<comment type="caution">
    <text evidence="1">The sequence shown here is derived from an EMBL/GenBank/DDBJ whole genome shotgun (WGS) entry which is preliminary data.</text>
</comment>
<dbReference type="Pfam" id="PF13419">
    <property type="entry name" value="HAD_2"/>
    <property type="match status" value="1"/>
</dbReference>
<dbReference type="GO" id="GO:0005829">
    <property type="term" value="C:cytosol"/>
    <property type="evidence" value="ECO:0007669"/>
    <property type="project" value="TreeGrafter"/>
</dbReference>
<dbReference type="EMBL" id="JACIJM010000001">
    <property type="protein sequence ID" value="MBB5720770.1"/>
    <property type="molecule type" value="Genomic_DNA"/>
</dbReference>
<dbReference type="PANTHER" id="PTHR43434">
    <property type="entry name" value="PHOSPHOGLYCOLATE PHOSPHATASE"/>
    <property type="match status" value="1"/>
</dbReference>
<dbReference type="InterPro" id="IPR041492">
    <property type="entry name" value="HAD_2"/>
</dbReference>
<dbReference type="SFLD" id="SFLDG01135">
    <property type="entry name" value="C1.5.6:_HAD__Beta-PGM__Phospha"/>
    <property type="match status" value="1"/>
</dbReference>
<dbReference type="GO" id="GO:0008967">
    <property type="term" value="F:phosphoglycolate phosphatase activity"/>
    <property type="evidence" value="ECO:0007669"/>
    <property type="project" value="UniProtKB-EC"/>
</dbReference>
<protein>
    <submittedName>
        <fullName evidence="1">Phosphoglycolate phosphatase</fullName>
        <ecNumber evidence="1">3.1.3.18</ecNumber>
    </submittedName>
</protein>
<dbReference type="InterPro" id="IPR006439">
    <property type="entry name" value="HAD-SF_hydro_IA"/>
</dbReference>
<dbReference type="GO" id="GO:0006281">
    <property type="term" value="P:DNA repair"/>
    <property type="evidence" value="ECO:0007669"/>
    <property type="project" value="TreeGrafter"/>
</dbReference>
<gene>
    <name evidence="1" type="ORF">FHS72_000374</name>
</gene>
<dbReference type="AlphaFoldDB" id="A0A7W9BHY1"/>
<sequence>MSEPRLVIFDVDGTLVDSQEMIVAAFSYAYNGLDLPVPPRGQLLSYVGRSLELIFPELSPELDSTTHLTLTQAYRDAYVHLRQERGSNATSPMFDGARAALDVLKAQDWTVLAVATGKSKRGLDKLIEGYGLEGYFMSQQVADFHPSKPHPSMVQACLAETGVDAARTVMIGDTTFDIDMGRAAGVKTIGVSWGYHPVETLQADTIIHNFDALMGAIDDLIGPHE</sequence>
<name>A0A7W9BHY1_9RHOB</name>
<dbReference type="Gene3D" id="3.40.50.1000">
    <property type="entry name" value="HAD superfamily/HAD-like"/>
    <property type="match status" value="1"/>
</dbReference>
<dbReference type="SUPFAM" id="SSF56784">
    <property type="entry name" value="HAD-like"/>
    <property type="match status" value="1"/>
</dbReference>
<dbReference type="EC" id="3.1.3.18" evidence="1"/>
<organism evidence="1 2">
    <name type="scientific">Yoonia ponticola</name>
    <dbReference type="NCBI Taxonomy" id="1524255"/>
    <lineage>
        <taxon>Bacteria</taxon>
        <taxon>Pseudomonadati</taxon>
        <taxon>Pseudomonadota</taxon>
        <taxon>Alphaproteobacteria</taxon>
        <taxon>Rhodobacterales</taxon>
        <taxon>Paracoccaceae</taxon>
        <taxon>Yoonia</taxon>
    </lineage>
</organism>
<accession>A0A7W9BHY1</accession>
<dbReference type="PANTHER" id="PTHR43434:SF24">
    <property type="entry name" value="HYDROLASE-RELATED"/>
    <property type="match status" value="1"/>
</dbReference>
<dbReference type="SFLD" id="SFLDS00003">
    <property type="entry name" value="Haloacid_Dehalogenase"/>
    <property type="match status" value="1"/>
</dbReference>
<dbReference type="RefSeq" id="WP_183524671.1">
    <property type="nucleotide sequence ID" value="NZ_JACIJM010000001.1"/>
</dbReference>
<evidence type="ECO:0000313" key="2">
    <source>
        <dbReference type="Proteomes" id="UP000535415"/>
    </source>
</evidence>
<dbReference type="SFLD" id="SFLDG01129">
    <property type="entry name" value="C1.5:_HAD__Beta-PGM__Phosphata"/>
    <property type="match status" value="1"/>
</dbReference>
<dbReference type="InterPro" id="IPR023214">
    <property type="entry name" value="HAD_sf"/>
</dbReference>
<dbReference type="NCBIfam" id="TIGR01549">
    <property type="entry name" value="HAD-SF-IA-v1"/>
    <property type="match status" value="1"/>
</dbReference>
<dbReference type="InterPro" id="IPR023198">
    <property type="entry name" value="PGP-like_dom2"/>
</dbReference>
<proteinExistence type="predicted"/>